<protein>
    <submittedName>
        <fullName evidence="3">Alcohol dehydrogenase GroES-like domain protein</fullName>
    </submittedName>
</protein>
<dbReference type="InterPro" id="IPR011032">
    <property type="entry name" value="GroES-like_sf"/>
</dbReference>
<dbReference type="SUPFAM" id="SSF50129">
    <property type="entry name" value="GroES-like"/>
    <property type="match status" value="1"/>
</dbReference>
<dbReference type="EMBL" id="MVBN01000001">
    <property type="protein sequence ID" value="OOK84514.1"/>
    <property type="molecule type" value="Genomic_DNA"/>
</dbReference>
<evidence type="ECO:0000256" key="1">
    <source>
        <dbReference type="SAM" id="MobiDB-lite"/>
    </source>
</evidence>
<evidence type="ECO:0000259" key="2">
    <source>
        <dbReference type="Pfam" id="PF08240"/>
    </source>
</evidence>
<dbReference type="InterPro" id="IPR013154">
    <property type="entry name" value="ADH-like_N"/>
</dbReference>
<accession>A0A1V3XZ53</accession>
<dbReference type="Pfam" id="PF08240">
    <property type="entry name" value="ADH_N"/>
    <property type="match status" value="1"/>
</dbReference>
<feature type="region of interest" description="Disordered" evidence="1">
    <location>
        <begin position="137"/>
        <end position="158"/>
    </location>
</feature>
<dbReference type="Gene3D" id="3.90.180.10">
    <property type="entry name" value="Medium-chain alcohol dehydrogenases, catalytic domain"/>
    <property type="match status" value="1"/>
</dbReference>
<dbReference type="Proteomes" id="UP000188532">
    <property type="component" value="Unassembled WGS sequence"/>
</dbReference>
<evidence type="ECO:0000313" key="4">
    <source>
        <dbReference type="Proteomes" id="UP000188532"/>
    </source>
</evidence>
<feature type="domain" description="Alcohol dehydrogenase-like N-terminal" evidence="2">
    <location>
        <begin position="44"/>
        <end position="105"/>
    </location>
</feature>
<proteinExistence type="predicted"/>
<evidence type="ECO:0000313" key="3">
    <source>
        <dbReference type="EMBL" id="OOK84514.1"/>
    </source>
</evidence>
<name>A0A1V3XZ53_MYCKA</name>
<organism evidence="3 4">
    <name type="scientific">Mycobacterium kansasii</name>
    <dbReference type="NCBI Taxonomy" id="1768"/>
    <lineage>
        <taxon>Bacteria</taxon>
        <taxon>Bacillati</taxon>
        <taxon>Actinomycetota</taxon>
        <taxon>Actinomycetes</taxon>
        <taxon>Mycobacteriales</taxon>
        <taxon>Mycobacteriaceae</taxon>
        <taxon>Mycobacterium</taxon>
    </lineage>
</organism>
<gene>
    <name evidence="3" type="ORF">BZL29_0022</name>
</gene>
<sequence length="158" mass="16733">MKALVYGVPPEPFEVPGDANALTRNLSQSPTGLRQLPEPRLLRPDWVITRPRLTGICGSDSKQILMDFGEHDADNAMAAFCSFPQVMGHEVVADVVELGPQAADWPWVSGWCSTRGSPAGHVASSRRARPVPAATTACAGASPTVTSNPESTPGCRPT</sequence>
<dbReference type="AlphaFoldDB" id="A0A1V3XZ53"/>
<comment type="caution">
    <text evidence="3">The sequence shown here is derived from an EMBL/GenBank/DDBJ whole genome shotgun (WGS) entry which is preliminary data.</text>
</comment>
<reference evidence="3 4" key="1">
    <citation type="submission" date="2017-02" db="EMBL/GenBank/DDBJ databases">
        <title>Complete genome sequences of Mycobacterium kansasii strains isolated from rhesus macaques.</title>
        <authorList>
            <person name="Panda A."/>
            <person name="Nagaraj S."/>
            <person name="Zhao X."/>
            <person name="Tettelin H."/>
            <person name="Detolla L.J."/>
        </authorList>
    </citation>
    <scope>NUCLEOTIDE SEQUENCE [LARGE SCALE GENOMIC DNA]</scope>
    <source>
        <strain evidence="3 4">11-3469</strain>
    </source>
</reference>